<accession>A0ABW2D810</accession>
<dbReference type="EMBL" id="JBHSYS010000003">
    <property type="protein sequence ID" value="MFC6958525.1"/>
    <property type="molecule type" value="Genomic_DNA"/>
</dbReference>
<reference evidence="2" key="1">
    <citation type="journal article" date="2019" name="Int. J. Syst. Evol. Microbiol.">
        <title>The Global Catalogue of Microorganisms (GCM) 10K type strain sequencing project: providing services to taxonomists for standard genome sequencing and annotation.</title>
        <authorList>
            <consortium name="The Broad Institute Genomics Platform"/>
            <consortium name="The Broad Institute Genome Sequencing Center for Infectious Disease"/>
            <person name="Wu L."/>
            <person name="Ma J."/>
        </authorList>
    </citation>
    <scope>NUCLEOTIDE SEQUENCE [LARGE SCALE GENOMIC DNA]</scope>
    <source>
        <strain evidence="2">KACC 12634</strain>
    </source>
</reference>
<protein>
    <recommendedName>
        <fullName evidence="3">YbaB/EbfC DNA-binding family protein</fullName>
    </recommendedName>
</protein>
<dbReference type="Proteomes" id="UP001596470">
    <property type="component" value="Unassembled WGS sequence"/>
</dbReference>
<dbReference type="Gene3D" id="3.30.1310.10">
    <property type="entry name" value="Nucleoid-associated protein YbaB-like domain"/>
    <property type="match status" value="1"/>
</dbReference>
<evidence type="ECO:0008006" key="3">
    <source>
        <dbReference type="Google" id="ProtNLM"/>
    </source>
</evidence>
<proteinExistence type="predicted"/>
<dbReference type="SUPFAM" id="SSF82607">
    <property type="entry name" value="YbaB-like"/>
    <property type="match status" value="1"/>
</dbReference>
<keyword evidence="2" id="KW-1185">Reference proteome</keyword>
<evidence type="ECO:0000313" key="1">
    <source>
        <dbReference type="EMBL" id="MFC6958525.1"/>
    </source>
</evidence>
<dbReference type="RefSeq" id="WP_382351941.1">
    <property type="nucleotide sequence ID" value="NZ_JBHMBP010000003.1"/>
</dbReference>
<gene>
    <name evidence="1" type="ORF">ACFQS3_15075</name>
</gene>
<organism evidence="1 2">
    <name type="scientific">Glycomyces mayteni</name>
    <dbReference type="NCBI Taxonomy" id="543887"/>
    <lineage>
        <taxon>Bacteria</taxon>
        <taxon>Bacillati</taxon>
        <taxon>Actinomycetota</taxon>
        <taxon>Actinomycetes</taxon>
        <taxon>Glycomycetales</taxon>
        <taxon>Glycomycetaceae</taxon>
        <taxon>Glycomyces</taxon>
    </lineage>
</organism>
<evidence type="ECO:0000313" key="2">
    <source>
        <dbReference type="Proteomes" id="UP001596470"/>
    </source>
</evidence>
<name>A0ABW2D810_9ACTN</name>
<dbReference type="InterPro" id="IPR036894">
    <property type="entry name" value="YbaB-like_sf"/>
</dbReference>
<comment type="caution">
    <text evidence="1">The sequence shown here is derived from an EMBL/GenBank/DDBJ whole genome shotgun (WGS) entry which is preliminary data.</text>
</comment>
<sequence length="132" mass="14144">MFGEDLVAQQLSQARDAVAGGPGGAGAQGEPIVAEAAEGRIKVTLGADGRFERIKMTLSALKDGPEALVEELKKAANEALDRRTAETTYTGPVPDQAEMNERMARIQDASLQQFAQMRGEIGDLMDRISRGR</sequence>